<dbReference type="AlphaFoldDB" id="A0A9P1P9M9"/>
<dbReference type="Proteomes" id="UP000049685">
    <property type="component" value="Unassembled WGS sequence"/>
</dbReference>
<protein>
    <submittedName>
        <fullName evidence="1">Uncharacterized protein</fullName>
    </submittedName>
</protein>
<evidence type="ECO:0000313" key="1">
    <source>
        <dbReference type="EMBL" id="CEO33169.1"/>
    </source>
</evidence>
<comment type="caution">
    <text evidence="1">The sequence shown here is derived from an EMBL/GenBank/DDBJ whole genome shotgun (WGS) entry which is preliminary data.</text>
</comment>
<accession>A0A9P1P9M9</accession>
<gene>
    <name evidence="1" type="ORF">UMC4404_11491</name>
</gene>
<proteinExistence type="predicted"/>
<sequence length="119" mass="14053">MKVYKKLEDSYEDIHGACIDTLKDSEKIGFTAKQSILRYIEDFDGAYEEYELEWQLMMISLGVFAVENNSIDDLYLYRIKNAIFELKINSFEDSLSRDDILLLNKHIEFLNKALNKKIR</sequence>
<name>A0A9P1P9M9_PARSO</name>
<dbReference type="EMBL" id="CDNY01000003">
    <property type="protein sequence ID" value="CEO33169.1"/>
    <property type="molecule type" value="Genomic_DNA"/>
</dbReference>
<reference evidence="2" key="1">
    <citation type="submission" date="2015-01" db="EMBL/GenBank/DDBJ databases">
        <authorList>
            <person name="Aslett A.Martin."/>
            <person name="De Silva Nishadi"/>
        </authorList>
    </citation>
    <scope>NUCLEOTIDE SEQUENCE [LARGE SCALE GENOMIC DNA]</scope>
    <source>
        <strain evidence="2">UMC4404</strain>
    </source>
</reference>
<evidence type="ECO:0000313" key="2">
    <source>
        <dbReference type="Proteomes" id="UP000049685"/>
    </source>
</evidence>
<organism evidence="1 2">
    <name type="scientific">Paraclostridium sordellii</name>
    <name type="common">Clostridium sordellii</name>
    <dbReference type="NCBI Taxonomy" id="1505"/>
    <lineage>
        <taxon>Bacteria</taxon>
        <taxon>Bacillati</taxon>
        <taxon>Bacillota</taxon>
        <taxon>Clostridia</taxon>
        <taxon>Peptostreptococcales</taxon>
        <taxon>Peptostreptococcaceae</taxon>
        <taxon>Paraclostridium</taxon>
    </lineage>
</organism>
<dbReference type="RefSeq" id="WP_057558323.1">
    <property type="nucleotide sequence ID" value="NZ_CDNY01000003.1"/>
</dbReference>